<evidence type="ECO:0000313" key="1">
    <source>
        <dbReference type="EMBL" id="BBX16265.1"/>
    </source>
</evidence>
<evidence type="ECO:0008006" key="3">
    <source>
        <dbReference type="Google" id="ProtNLM"/>
    </source>
</evidence>
<evidence type="ECO:0000313" key="2">
    <source>
        <dbReference type="Proteomes" id="UP000467006"/>
    </source>
</evidence>
<accession>A0A7I7JWS5</accession>
<keyword evidence="2" id="KW-1185">Reference proteome</keyword>
<organism evidence="1 2">
    <name type="scientific">Mycolicibacterium duvalii</name>
    <dbReference type="NCBI Taxonomy" id="39688"/>
    <lineage>
        <taxon>Bacteria</taxon>
        <taxon>Bacillati</taxon>
        <taxon>Actinomycetota</taxon>
        <taxon>Actinomycetes</taxon>
        <taxon>Mycobacteriales</taxon>
        <taxon>Mycobacteriaceae</taxon>
        <taxon>Mycolicibacterium</taxon>
    </lineage>
</organism>
<dbReference type="EMBL" id="AP022563">
    <property type="protein sequence ID" value="BBX16265.1"/>
    <property type="molecule type" value="Genomic_DNA"/>
</dbReference>
<sequence length="169" mass="18462">MTAAHSHLVDVAQRIRESAAALGAALDAVDVYIEPSVARAVQAERNLYDRIDAEFGLLTSTEAGRRMGSKSTAPRNLAAAVRRDKALLAIARGRQTLFPGFQFGADGRPLPVIRALRELADEAGWSESAVVQWLCAPTTYLDELRPVDLLAGQPERVLDAARRAWSVRW</sequence>
<dbReference type="AlphaFoldDB" id="A0A7I7JWS5"/>
<dbReference type="RefSeq" id="WP_163722043.1">
    <property type="nucleotide sequence ID" value="NZ_AP022563.1"/>
</dbReference>
<name>A0A7I7JWS5_9MYCO</name>
<dbReference type="Proteomes" id="UP000467006">
    <property type="component" value="Chromosome"/>
</dbReference>
<dbReference type="KEGG" id="mdu:MDUV_11250"/>
<protein>
    <recommendedName>
        <fullName evidence="3">Antitoxin Xre/MbcA/ParS-like toxin-binding domain-containing protein</fullName>
    </recommendedName>
</protein>
<reference evidence="1 2" key="1">
    <citation type="journal article" date="2019" name="Emerg. Microbes Infect.">
        <title>Comprehensive subspecies identification of 175 nontuberculous mycobacteria species based on 7547 genomic profiles.</title>
        <authorList>
            <person name="Matsumoto Y."/>
            <person name="Kinjo T."/>
            <person name="Motooka D."/>
            <person name="Nabeya D."/>
            <person name="Jung N."/>
            <person name="Uechi K."/>
            <person name="Horii T."/>
            <person name="Iida T."/>
            <person name="Fujita J."/>
            <person name="Nakamura S."/>
        </authorList>
    </citation>
    <scope>NUCLEOTIDE SEQUENCE [LARGE SCALE GENOMIC DNA]</scope>
    <source>
        <strain evidence="1 2">JCM 6396</strain>
    </source>
</reference>
<gene>
    <name evidence="1" type="ORF">MDUV_11250</name>
</gene>
<proteinExistence type="predicted"/>